<proteinExistence type="predicted"/>
<organism evidence="2">
    <name type="scientific">Ralstonia syzygii R24</name>
    <dbReference type="NCBI Taxonomy" id="907261"/>
    <lineage>
        <taxon>Bacteria</taxon>
        <taxon>Pseudomonadati</taxon>
        <taxon>Pseudomonadota</taxon>
        <taxon>Betaproteobacteria</taxon>
        <taxon>Burkholderiales</taxon>
        <taxon>Burkholderiaceae</taxon>
        <taxon>Ralstonia</taxon>
        <taxon>Ralstonia solanacearum species complex</taxon>
    </lineage>
</organism>
<dbReference type="RefSeq" id="WP_231649889.1">
    <property type="nucleotide sequence ID" value="NZ_CP115944.1"/>
</dbReference>
<evidence type="ECO:0000256" key="1">
    <source>
        <dbReference type="SAM" id="MobiDB-lite"/>
    </source>
</evidence>
<dbReference type="AlphaFoldDB" id="G3A7F4"/>
<dbReference type="EMBL" id="FR854089">
    <property type="protein sequence ID" value="CCA86426.1"/>
    <property type="molecule type" value="Genomic_DNA"/>
</dbReference>
<sequence length="169" mass="18490">MAVPRADVILVDPREEDWRAMRLPDIDCRAMMHGASVSSNMDVASQFPFSDRSMIFRRQLTLLGCAFALCLAGLPAHARNERGGFFGGFSGFGGGHAMQAAGPNRGGGAGSARGNGGEERSRRAAAMENRRAEGTDNRPPQQRKLSPEERKQLRQNIYDVTRDLYHRGG</sequence>
<accession>G3A7F4</accession>
<reference evidence="2" key="1">
    <citation type="journal article" date="2011" name="PLoS ONE">
        <title>Ralstonia syzygii, the Blood Disease Bacterium and some Asian R. solanacearum strains form a single genomic species despite divergent lifestyles.</title>
        <authorList>
            <person name="Remenant B."/>
            <person name="de Cambiaire J.C."/>
            <person name="Cellier G."/>
            <person name="Jacobs J.M."/>
            <person name="Mangenot S."/>
            <person name="Barbe V."/>
            <person name="Lajus A."/>
            <person name="Vallenet D."/>
            <person name="Medigue C."/>
            <person name="Fegan M."/>
            <person name="Allen C."/>
            <person name="Prior P."/>
        </authorList>
    </citation>
    <scope>NUCLEOTIDE SEQUENCE</scope>
    <source>
        <strain evidence="2">R24</strain>
    </source>
</reference>
<evidence type="ECO:0000313" key="2">
    <source>
        <dbReference type="EMBL" id="CCA86426.1"/>
    </source>
</evidence>
<protein>
    <submittedName>
        <fullName evidence="2">Uncharacterized protein</fullName>
    </submittedName>
</protein>
<feature type="region of interest" description="Disordered" evidence="1">
    <location>
        <begin position="99"/>
        <end position="169"/>
    </location>
</feature>
<reference evidence="2" key="2">
    <citation type="submission" date="2011-04" db="EMBL/GenBank/DDBJ databases">
        <authorList>
            <person name="Genoscope - CEA"/>
        </authorList>
    </citation>
    <scope>NUCLEOTIDE SEQUENCE</scope>
    <source>
        <strain evidence="2">R24</strain>
    </source>
</reference>
<feature type="compositionally biased region" description="Basic and acidic residues" evidence="1">
    <location>
        <begin position="160"/>
        <end position="169"/>
    </location>
</feature>
<feature type="compositionally biased region" description="Gly residues" evidence="1">
    <location>
        <begin position="104"/>
        <end position="115"/>
    </location>
</feature>
<gene>
    <name evidence="2" type="ORF">RALSY_40649</name>
</gene>
<name>G3A7F4_9RALS</name>